<sequence>CASSGSDMTGAEGRSVTFHLQNLKGENLAWSFCGESILAFKLVKPLEATFFDNSYKSRVAFPEDGSALTISQLRRSDAGTYVARNTEFRANFTLRVYSELLEPTVTCVSQNCSADGCRYTLRCAAEPPGDKAFFWSNGEQPWGEGPEVVLETSPPGGSDPLLYTCTVQNPVSSRNATISPSALCAGESPQKMRG</sequence>
<gene>
    <name evidence="6" type="primary">Cd84</name>
    <name evidence="6" type="ORF">CHATOR_R10861</name>
</gene>
<keyword evidence="4" id="KW-0325">Glycoprotein</keyword>
<name>A0A7L0JKI3_CHATO</name>
<dbReference type="InterPro" id="IPR015631">
    <property type="entry name" value="CD2/SLAM_rcpt"/>
</dbReference>
<keyword evidence="2" id="KW-0732">Signal</keyword>
<dbReference type="InterPro" id="IPR036179">
    <property type="entry name" value="Ig-like_dom_sf"/>
</dbReference>
<comment type="caution">
    <text evidence="6">The sequence shown here is derived from an EMBL/GenBank/DDBJ whole genome shotgun (WGS) entry which is preliminary data.</text>
</comment>
<reference evidence="6 7" key="1">
    <citation type="submission" date="2019-09" db="EMBL/GenBank/DDBJ databases">
        <title>Bird 10,000 Genomes (B10K) Project - Family phase.</title>
        <authorList>
            <person name="Zhang G."/>
        </authorList>
    </citation>
    <scope>NUCLEOTIDE SEQUENCE [LARGE SCALE GENOMIC DNA]</scope>
    <source>
        <strain evidence="6">B10K-DU-011-36</strain>
        <tissue evidence="6">Muscle</tissue>
    </source>
</reference>
<accession>A0A7L0JKI3</accession>
<evidence type="ECO:0000259" key="5">
    <source>
        <dbReference type="PROSITE" id="PS50835"/>
    </source>
</evidence>
<feature type="non-terminal residue" evidence="6">
    <location>
        <position position="194"/>
    </location>
</feature>
<evidence type="ECO:0000256" key="4">
    <source>
        <dbReference type="ARBA" id="ARBA00023180"/>
    </source>
</evidence>
<feature type="domain" description="Ig-like" evidence="5">
    <location>
        <begin position="103"/>
        <end position="179"/>
    </location>
</feature>
<protein>
    <submittedName>
        <fullName evidence="6">SLAF5 protein</fullName>
    </submittedName>
</protein>
<proteinExistence type="predicted"/>
<dbReference type="SUPFAM" id="SSF48726">
    <property type="entry name" value="Immunoglobulin"/>
    <property type="match status" value="2"/>
</dbReference>
<dbReference type="PROSITE" id="PS50835">
    <property type="entry name" value="IG_LIKE"/>
    <property type="match status" value="1"/>
</dbReference>
<evidence type="ECO:0000256" key="2">
    <source>
        <dbReference type="ARBA" id="ARBA00022729"/>
    </source>
</evidence>
<evidence type="ECO:0000313" key="7">
    <source>
        <dbReference type="Proteomes" id="UP000537522"/>
    </source>
</evidence>
<evidence type="ECO:0000313" key="6">
    <source>
        <dbReference type="EMBL" id="NXK44189.1"/>
    </source>
</evidence>
<dbReference type="AlphaFoldDB" id="A0A7L0JKI3"/>
<dbReference type="PANTHER" id="PTHR12080">
    <property type="entry name" value="SIGNALING LYMPHOCYTIC ACTIVATION MOLECULE"/>
    <property type="match status" value="1"/>
</dbReference>
<keyword evidence="7" id="KW-1185">Reference proteome</keyword>
<dbReference type="PANTHER" id="PTHR12080:SF55">
    <property type="entry name" value="LYMPHOCYTE FUNCTION-ASSOCIATED ANTIGEN 3"/>
    <property type="match status" value="1"/>
</dbReference>
<dbReference type="GO" id="GO:0016020">
    <property type="term" value="C:membrane"/>
    <property type="evidence" value="ECO:0007669"/>
    <property type="project" value="UniProtKB-SubCell"/>
</dbReference>
<dbReference type="InterPro" id="IPR007110">
    <property type="entry name" value="Ig-like_dom"/>
</dbReference>
<organism evidence="6 7">
    <name type="scientific">Chauna torquata</name>
    <name type="common">Southern screamer</name>
    <dbReference type="NCBI Taxonomy" id="30388"/>
    <lineage>
        <taxon>Eukaryota</taxon>
        <taxon>Metazoa</taxon>
        <taxon>Chordata</taxon>
        <taxon>Craniata</taxon>
        <taxon>Vertebrata</taxon>
        <taxon>Euteleostomi</taxon>
        <taxon>Archelosauria</taxon>
        <taxon>Archosauria</taxon>
        <taxon>Dinosauria</taxon>
        <taxon>Saurischia</taxon>
        <taxon>Theropoda</taxon>
        <taxon>Coelurosauria</taxon>
        <taxon>Aves</taxon>
        <taxon>Neognathae</taxon>
        <taxon>Galloanserae</taxon>
        <taxon>Anseriformes</taxon>
        <taxon>Anhimidae</taxon>
        <taxon>Chauna</taxon>
    </lineage>
</organism>
<dbReference type="Proteomes" id="UP000537522">
    <property type="component" value="Unassembled WGS sequence"/>
</dbReference>
<feature type="non-terminal residue" evidence="6">
    <location>
        <position position="1"/>
    </location>
</feature>
<evidence type="ECO:0000256" key="3">
    <source>
        <dbReference type="ARBA" id="ARBA00023136"/>
    </source>
</evidence>
<dbReference type="InterPro" id="IPR013783">
    <property type="entry name" value="Ig-like_fold"/>
</dbReference>
<dbReference type="Gene3D" id="2.60.40.10">
    <property type="entry name" value="Immunoglobulins"/>
    <property type="match status" value="2"/>
</dbReference>
<comment type="subcellular location">
    <subcellularLocation>
        <location evidence="1">Membrane</location>
    </subcellularLocation>
</comment>
<dbReference type="EMBL" id="VXAL01000418">
    <property type="protein sequence ID" value="NXK44189.1"/>
    <property type="molecule type" value="Genomic_DNA"/>
</dbReference>
<evidence type="ECO:0000256" key="1">
    <source>
        <dbReference type="ARBA" id="ARBA00004370"/>
    </source>
</evidence>
<keyword evidence="3" id="KW-0472">Membrane</keyword>